<dbReference type="EMBL" id="ML769415">
    <property type="protein sequence ID" value="KAE9404656.1"/>
    <property type="molecule type" value="Genomic_DNA"/>
</dbReference>
<accession>A0A6A4I2B6</accession>
<dbReference type="OrthoDB" id="10669189at2759"/>
<feature type="compositionally biased region" description="Low complexity" evidence="1">
    <location>
        <begin position="184"/>
        <end position="203"/>
    </location>
</feature>
<name>A0A6A4I2B6_9AGAR</name>
<feature type="compositionally biased region" description="Polar residues" evidence="1">
    <location>
        <begin position="23"/>
        <end position="43"/>
    </location>
</feature>
<feature type="compositionally biased region" description="Polar residues" evidence="1">
    <location>
        <begin position="72"/>
        <end position="84"/>
    </location>
</feature>
<sequence length="295" mass="30295">MKRVERRGTIEQAQLLAAQQAQNRTQPNIGNTSSYGSFSTPQREGSIAKLGRTDTVIVDSRDGSRLAYDEPSVSSLRSTSNARVVTSVPFSKPSKTGSASRATSKANSRAGSIVDGSKTSRRSSPLPPSRLNLGASASTPNPRTHTSNASVHSNGSGSGMDIDADADGDAEADLDDAEAEVEGDLAALVDLQAGSSPSHSGGSRHTRANDEDVDIAVLAGVEDDDPDDYDSPATMNALKRQQAARATGPSVKTEVNSGPSPSSADGDAELDILEAVDAAEANSAASSSGLKVEDA</sequence>
<evidence type="ECO:0000313" key="2">
    <source>
        <dbReference type="EMBL" id="KAE9404656.1"/>
    </source>
</evidence>
<feature type="region of interest" description="Disordered" evidence="1">
    <location>
        <begin position="238"/>
        <end position="268"/>
    </location>
</feature>
<proteinExistence type="predicted"/>
<feature type="region of interest" description="Disordered" evidence="1">
    <location>
        <begin position="17"/>
        <end position="213"/>
    </location>
</feature>
<dbReference type="AlphaFoldDB" id="A0A6A4I2B6"/>
<organism evidence="2 3">
    <name type="scientific">Gymnopus androsaceus JB14</name>
    <dbReference type="NCBI Taxonomy" id="1447944"/>
    <lineage>
        <taxon>Eukaryota</taxon>
        <taxon>Fungi</taxon>
        <taxon>Dikarya</taxon>
        <taxon>Basidiomycota</taxon>
        <taxon>Agaricomycotina</taxon>
        <taxon>Agaricomycetes</taxon>
        <taxon>Agaricomycetidae</taxon>
        <taxon>Agaricales</taxon>
        <taxon>Marasmiineae</taxon>
        <taxon>Omphalotaceae</taxon>
        <taxon>Gymnopus</taxon>
    </lineage>
</organism>
<evidence type="ECO:0000256" key="1">
    <source>
        <dbReference type="SAM" id="MobiDB-lite"/>
    </source>
</evidence>
<dbReference type="Proteomes" id="UP000799118">
    <property type="component" value="Unassembled WGS sequence"/>
</dbReference>
<gene>
    <name evidence="2" type="ORF">BT96DRAFT_916749</name>
</gene>
<feature type="compositionally biased region" description="Polar residues" evidence="1">
    <location>
        <begin position="135"/>
        <end position="155"/>
    </location>
</feature>
<feature type="compositionally biased region" description="Polar residues" evidence="1">
    <location>
        <begin position="93"/>
        <end position="110"/>
    </location>
</feature>
<feature type="compositionally biased region" description="Polar residues" evidence="1">
    <location>
        <begin position="253"/>
        <end position="263"/>
    </location>
</feature>
<feature type="compositionally biased region" description="Acidic residues" evidence="1">
    <location>
        <begin position="162"/>
        <end position="183"/>
    </location>
</feature>
<feature type="compositionally biased region" description="Basic and acidic residues" evidence="1">
    <location>
        <begin position="59"/>
        <end position="68"/>
    </location>
</feature>
<keyword evidence="3" id="KW-1185">Reference proteome</keyword>
<protein>
    <submittedName>
        <fullName evidence="2">Uncharacterized protein</fullName>
    </submittedName>
</protein>
<evidence type="ECO:0000313" key="3">
    <source>
        <dbReference type="Proteomes" id="UP000799118"/>
    </source>
</evidence>
<reference evidence="2" key="1">
    <citation type="journal article" date="2019" name="Environ. Microbiol.">
        <title>Fungal ecological strategies reflected in gene transcription - a case study of two litter decomposers.</title>
        <authorList>
            <person name="Barbi F."/>
            <person name="Kohler A."/>
            <person name="Barry K."/>
            <person name="Baskaran P."/>
            <person name="Daum C."/>
            <person name="Fauchery L."/>
            <person name="Ihrmark K."/>
            <person name="Kuo A."/>
            <person name="LaButti K."/>
            <person name="Lipzen A."/>
            <person name="Morin E."/>
            <person name="Grigoriev I.V."/>
            <person name="Henrissat B."/>
            <person name="Lindahl B."/>
            <person name="Martin F."/>
        </authorList>
    </citation>
    <scope>NUCLEOTIDE SEQUENCE</scope>
    <source>
        <strain evidence="2">JB14</strain>
    </source>
</reference>